<dbReference type="GO" id="GO:0005658">
    <property type="term" value="C:alpha DNA polymerase:primase complex"/>
    <property type="evidence" value="ECO:0007669"/>
    <property type="project" value="EnsemblFungi"/>
</dbReference>
<evidence type="ECO:0000256" key="9">
    <source>
        <dbReference type="PIRNR" id="PIRNR009449"/>
    </source>
</evidence>
<dbReference type="Proteomes" id="UP000006790">
    <property type="component" value="Chromosome 4"/>
</dbReference>
<keyword evidence="5 9" id="KW-0479">Metal-binding</keyword>
<dbReference type="PANTHER" id="PTHR10537">
    <property type="entry name" value="DNA PRIMASE LARGE SUBUNIT"/>
    <property type="match status" value="1"/>
</dbReference>
<dbReference type="GO" id="GO:0046872">
    <property type="term" value="F:metal ion binding"/>
    <property type="evidence" value="ECO:0007669"/>
    <property type="project" value="UniProtKB-UniRule"/>
</dbReference>
<keyword evidence="7 9" id="KW-0411">Iron-sulfur</keyword>
<dbReference type="FunCoup" id="G8JS92">
    <property type="interactions" value="890"/>
</dbReference>
<organism evidence="12 13">
    <name type="scientific">Eremothecium cymbalariae (strain CBS 270.75 / DBVPG 7215 / KCTC 17166 / NRRL Y-17582)</name>
    <name type="common">Yeast</name>
    <dbReference type="NCBI Taxonomy" id="931890"/>
    <lineage>
        <taxon>Eukaryota</taxon>
        <taxon>Fungi</taxon>
        <taxon>Dikarya</taxon>
        <taxon>Ascomycota</taxon>
        <taxon>Saccharomycotina</taxon>
        <taxon>Saccharomycetes</taxon>
        <taxon>Saccharomycetales</taxon>
        <taxon>Saccharomycetaceae</taxon>
        <taxon>Eremothecium</taxon>
    </lineage>
</organism>
<dbReference type="GO" id="GO:0006270">
    <property type="term" value="P:DNA replication initiation"/>
    <property type="evidence" value="ECO:0007669"/>
    <property type="project" value="EnsemblFungi"/>
</dbReference>
<evidence type="ECO:0000256" key="3">
    <source>
        <dbReference type="ARBA" id="ARBA00022515"/>
    </source>
</evidence>
<keyword evidence="4 9" id="KW-0235">DNA replication</keyword>
<keyword evidence="2 9" id="KW-0004">4Fe-4S</keyword>
<feature type="binding site" evidence="10">
    <location>
        <position position="327"/>
    </location>
    <ligand>
        <name>[4Fe-4S] cluster</name>
        <dbReference type="ChEBI" id="CHEBI:49883"/>
    </ligand>
</feature>
<evidence type="ECO:0000256" key="1">
    <source>
        <dbReference type="ARBA" id="ARBA00010564"/>
    </source>
</evidence>
<dbReference type="GO" id="GO:0005635">
    <property type="term" value="C:nuclear envelope"/>
    <property type="evidence" value="ECO:0007669"/>
    <property type="project" value="EnsemblFungi"/>
</dbReference>
<dbReference type="OrthoDB" id="421393at2759"/>
<keyword evidence="8 9" id="KW-0238">DNA-binding</keyword>
<dbReference type="InParanoid" id="G8JS92"/>
<dbReference type="EMBL" id="CP002500">
    <property type="protein sequence ID" value="AET39614.1"/>
    <property type="molecule type" value="Genomic_DNA"/>
</dbReference>
<dbReference type="Pfam" id="PF04104">
    <property type="entry name" value="DNA_primase_lrg"/>
    <property type="match status" value="1"/>
</dbReference>
<dbReference type="STRING" id="931890.G8JS92"/>
<accession>G8JS92</accession>
<keyword evidence="6 9" id="KW-0408">Iron</keyword>
<feature type="domain" description="DNA primase large subunit C-terminal" evidence="11">
    <location>
        <begin position="320"/>
        <end position="501"/>
    </location>
</feature>
<dbReference type="HOGENOM" id="CLU_026253_1_0_1"/>
<feature type="binding site" evidence="10">
    <location>
        <position position="408"/>
    </location>
    <ligand>
        <name>[4Fe-4S] cluster</name>
        <dbReference type="ChEBI" id="CHEBI:49883"/>
    </ligand>
</feature>
<dbReference type="OMA" id="RINYKPW"/>
<evidence type="ECO:0000256" key="2">
    <source>
        <dbReference type="ARBA" id="ARBA00022485"/>
    </source>
</evidence>
<evidence type="ECO:0000256" key="4">
    <source>
        <dbReference type="ARBA" id="ARBA00022705"/>
    </source>
</evidence>
<evidence type="ECO:0000313" key="13">
    <source>
        <dbReference type="Proteomes" id="UP000006790"/>
    </source>
</evidence>
<dbReference type="PANTHER" id="PTHR10537:SF3">
    <property type="entry name" value="DNA PRIMASE LARGE SUBUNIT"/>
    <property type="match status" value="1"/>
</dbReference>
<evidence type="ECO:0000256" key="6">
    <source>
        <dbReference type="ARBA" id="ARBA00023004"/>
    </source>
</evidence>
<comment type="function">
    <text evidence="9">DNA primase is the polymerase that synthesizes small RNA primers for the Okazaki fragments made during discontinuous DNA replication.</text>
</comment>
<gene>
    <name evidence="12" type="ordered locus">Ecym_4581</name>
</gene>
<evidence type="ECO:0000313" key="12">
    <source>
        <dbReference type="EMBL" id="AET39614.1"/>
    </source>
</evidence>
<dbReference type="Pfam" id="PF26466">
    <property type="entry name" value="DNA_primase_lrg_N"/>
    <property type="match status" value="1"/>
</dbReference>
<comment type="cofactor">
    <cofactor evidence="9">
        <name>[4Fe-4S] cluster</name>
        <dbReference type="ChEBI" id="CHEBI:49883"/>
    </cofactor>
    <text evidence="9">Binds 1 [4Fe-4S] cluster.</text>
</comment>
<keyword evidence="3 9" id="KW-0639">Primosome</keyword>
<evidence type="ECO:0000256" key="10">
    <source>
        <dbReference type="PIRSR" id="PIRSR009449-1"/>
    </source>
</evidence>
<evidence type="ECO:0000259" key="11">
    <source>
        <dbReference type="Pfam" id="PF04104"/>
    </source>
</evidence>
<dbReference type="eggNOG" id="KOG2267">
    <property type="taxonomic scope" value="Eukaryota"/>
</dbReference>
<dbReference type="GeneID" id="11472841"/>
<dbReference type="CDD" id="cd07322">
    <property type="entry name" value="PriL_PriS_Eukaryotic"/>
    <property type="match status" value="1"/>
</dbReference>
<dbReference type="InterPro" id="IPR016558">
    <property type="entry name" value="DNA_primase_lsu_euk"/>
</dbReference>
<dbReference type="GO" id="GO:0051539">
    <property type="term" value="F:4 iron, 4 sulfur cluster binding"/>
    <property type="evidence" value="ECO:0007669"/>
    <property type="project" value="UniProtKB-UniRule"/>
</dbReference>
<reference evidence="13" key="1">
    <citation type="journal article" date="2012" name="G3 (Bethesda)">
        <title>Pichia sorbitophila, an interspecies yeast hybrid reveals early steps of genome resolution following polyploidization.</title>
        <authorList>
            <person name="Leh Louis V."/>
            <person name="Despons L."/>
            <person name="Friedrich A."/>
            <person name="Martin T."/>
            <person name="Durrens P."/>
            <person name="Casaregola S."/>
            <person name="Neuveglise C."/>
            <person name="Fairhead C."/>
            <person name="Marck C."/>
            <person name="Cruz J.A."/>
            <person name="Straub M.L."/>
            <person name="Kugler V."/>
            <person name="Sacerdot C."/>
            <person name="Uzunov Z."/>
            <person name="Thierry A."/>
            <person name="Weiss S."/>
            <person name="Bleykasten C."/>
            <person name="De Montigny J."/>
            <person name="Jacques N."/>
            <person name="Jung P."/>
            <person name="Lemaire M."/>
            <person name="Mallet S."/>
            <person name="Morel G."/>
            <person name="Richard G.F."/>
            <person name="Sarkar A."/>
            <person name="Savel G."/>
            <person name="Schacherer J."/>
            <person name="Seret M.L."/>
            <person name="Talla E."/>
            <person name="Samson G."/>
            <person name="Jubin C."/>
            <person name="Poulain J."/>
            <person name="Vacherie B."/>
            <person name="Barbe V."/>
            <person name="Pelletier E."/>
            <person name="Sherman D.J."/>
            <person name="Westhof E."/>
            <person name="Weissenbach J."/>
            <person name="Baret P.V."/>
            <person name="Wincker P."/>
            <person name="Gaillardin C."/>
            <person name="Dujon B."/>
            <person name="Souciet J.L."/>
        </authorList>
    </citation>
    <scope>NUCLEOTIDE SEQUENCE [LARGE SCALE GENOMIC DNA]</scope>
    <source>
        <strain evidence="13">CBS 270.75 / DBVPG 7215 / KCTC 17166 / NRRL Y-17582</strain>
    </source>
</reference>
<dbReference type="GO" id="GO:0006269">
    <property type="term" value="P:DNA replication, synthesis of primer"/>
    <property type="evidence" value="ECO:0007669"/>
    <property type="project" value="UniProtKB-KW"/>
</dbReference>
<dbReference type="AlphaFoldDB" id="G8JS92"/>
<dbReference type="InterPro" id="IPR058560">
    <property type="entry name" value="DNA_primase_C"/>
</dbReference>
<feature type="binding site" evidence="10">
    <location>
        <position position="425"/>
    </location>
    <ligand>
        <name>[4Fe-4S] cluster</name>
        <dbReference type="ChEBI" id="CHEBI:49883"/>
    </ligand>
</feature>
<dbReference type="GO" id="GO:0003899">
    <property type="term" value="F:DNA-directed RNA polymerase activity"/>
    <property type="evidence" value="ECO:0007669"/>
    <property type="project" value="EnsemblFungi"/>
</dbReference>
<sequence>MFRQSKKRAAQRRSDFATADQSTTYIQAGISFNDEQERYELLYPTKLSFYHLPPIGEITLDQFETWAIDRLKVLLELESLAQRNKNIKEMEQVIKPILASCIPLSESLESRKKDYYSHFILRLCFCRSKDLREKFLHAETILFKLRFQMLTQADQTKFVQSLNLPLLQFISDEEKQEIATELYETVSPQLQFQLNLSEEQQRRQFFNHERFIKLPFEAVIDLLGTRQVFLKQGWAYLPQFQQLNHIANEYASRLSDDLLKTYQHIPKLNEDDRLLPILTHLSTGYVVTEHHYSFSDSSLHPSSETTADTITAASLHNPEVRSAFPLCAKNLMDGLSKNNHLKFNGRQQLSFFLKGLGMSVDEALKFWTDAFTRSTSMSLEKFNKEYRYNFRHNYGLEGNRINYRPWDCRTVLSKPRPARGEYHGCPYRDWNPEKLSATLAAMNLTQSQVSSILDSAKRNEFTLACTKAYEFSALSEAPGTANPSEPLITDQTHITHPNLYFDRARRRRT</sequence>
<dbReference type="InterPro" id="IPR007238">
    <property type="entry name" value="DNA_primase_lsu_euk/arc"/>
</dbReference>
<comment type="similarity">
    <text evidence="1 9">Belongs to the eukaryotic-type primase large subunit family.</text>
</comment>
<proteinExistence type="inferred from homology"/>
<evidence type="ECO:0000256" key="7">
    <source>
        <dbReference type="ARBA" id="ARBA00023014"/>
    </source>
</evidence>
<feature type="binding site" evidence="10">
    <location>
        <position position="465"/>
    </location>
    <ligand>
        <name>[4Fe-4S] cluster</name>
        <dbReference type="ChEBI" id="CHEBI:49883"/>
    </ligand>
</feature>
<name>G8JS92_ERECY</name>
<protein>
    <recommendedName>
        <fullName evidence="9">DNA primase large subunit</fullName>
    </recommendedName>
</protein>
<evidence type="ECO:0000256" key="8">
    <source>
        <dbReference type="ARBA" id="ARBA00023125"/>
    </source>
</evidence>
<dbReference type="PIRSF" id="PIRSF009449">
    <property type="entry name" value="DNA_primase_large_subunit"/>
    <property type="match status" value="1"/>
</dbReference>
<dbReference type="KEGG" id="erc:Ecym_4581"/>
<keyword evidence="13" id="KW-1185">Reference proteome</keyword>
<dbReference type="RefSeq" id="XP_003646431.1">
    <property type="nucleotide sequence ID" value="XM_003646383.1"/>
</dbReference>
<evidence type="ECO:0000256" key="5">
    <source>
        <dbReference type="ARBA" id="ARBA00022723"/>
    </source>
</evidence>
<dbReference type="Gene3D" id="1.20.930.80">
    <property type="match status" value="1"/>
</dbReference>
<dbReference type="GO" id="GO:0006302">
    <property type="term" value="P:double-strand break repair"/>
    <property type="evidence" value="ECO:0007669"/>
    <property type="project" value="EnsemblFungi"/>
</dbReference>
<dbReference type="GO" id="GO:0003697">
    <property type="term" value="F:single-stranded DNA binding"/>
    <property type="evidence" value="ECO:0007669"/>
    <property type="project" value="EnsemblFungi"/>
</dbReference>